<keyword evidence="3" id="KW-1185">Reference proteome</keyword>
<dbReference type="RefSeq" id="WP_268060144.1">
    <property type="nucleotide sequence ID" value="NZ_JAPQFJ010000003.1"/>
</dbReference>
<organism evidence="2 3">
    <name type="scientific">Clostridium brassicae</name>
    <dbReference type="NCBI Taxonomy" id="2999072"/>
    <lineage>
        <taxon>Bacteria</taxon>
        <taxon>Bacillati</taxon>
        <taxon>Bacillota</taxon>
        <taxon>Clostridia</taxon>
        <taxon>Eubacteriales</taxon>
        <taxon>Clostridiaceae</taxon>
        <taxon>Clostridium</taxon>
    </lineage>
</organism>
<name>A0ABT4D621_9CLOT</name>
<comment type="caution">
    <text evidence="2">The sequence shown here is derived from an EMBL/GenBank/DDBJ whole genome shotgun (WGS) entry which is preliminary data.</text>
</comment>
<evidence type="ECO:0000313" key="3">
    <source>
        <dbReference type="Proteomes" id="UP001144612"/>
    </source>
</evidence>
<reference evidence="2" key="1">
    <citation type="submission" date="2022-12" db="EMBL/GenBank/DDBJ databases">
        <title>Clostridium sp. nov., isolated from industrial wastewater.</title>
        <authorList>
            <person name="Jiayan W."/>
        </authorList>
    </citation>
    <scope>NUCLEOTIDE SEQUENCE</scope>
    <source>
        <strain evidence="2">ZC22-4</strain>
    </source>
</reference>
<dbReference type="Proteomes" id="UP001144612">
    <property type="component" value="Unassembled WGS sequence"/>
</dbReference>
<dbReference type="EMBL" id="JAPQFJ010000003">
    <property type="protein sequence ID" value="MCY6957748.1"/>
    <property type="molecule type" value="Genomic_DNA"/>
</dbReference>
<sequence>MNKKTITVFLLSALILGQGFATNVQAQENSSNYIVKSSSIKNNGKSQYRQIDNFTQSQIPETNEKFDILPTGIGTYTYDYTATVSKVNMKISFNERALNFEVLLKNSSGRTIASRSFVDWEAPDGSKGVKKVHLRGNTKIGEKYTIEIINYDSVIVNGTINVEG</sequence>
<gene>
    <name evidence="2" type="ORF">OW729_03900</name>
</gene>
<feature type="signal peptide" evidence="1">
    <location>
        <begin position="1"/>
        <end position="26"/>
    </location>
</feature>
<feature type="chain" id="PRO_5046429374" evidence="1">
    <location>
        <begin position="27"/>
        <end position="164"/>
    </location>
</feature>
<keyword evidence="1" id="KW-0732">Signal</keyword>
<evidence type="ECO:0000313" key="2">
    <source>
        <dbReference type="EMBL" id="MCY6957748.1"/>
    </source>
</evidence>
<protein>
    <submittedName>
        <fullName evidence="2">Uncharacterized protein</fullName>
    </submittedName>
</protein>
<accession>A0ABT4D621</accession>
<evidence type="ECO:0000256" key="1">
    <source>
        <dbReference type="SAM" id="SignalP"/>
    </source>
</evidence>
<proteinExistence type="predicted"/>